<dbReference type="AlphaFoldDB" id="A0A2M4D6Y4"/>
<accession>A0A2M4D6Y4</accession>
<feature type="signal peptide" evidence="1">
    <location>
        <begin position="1"/>
        <end position="17"/>
    </location>
</feature>
<keyword evidence="1" id="KW-0732">Signal</keyword>
<proteinExistence type="predicted"/>
<sequence length="102" mass="10872">MSMCLCVSMCVFSVGLARESGTVPGRLSWKLHGERKRNRNPGLGGLSNLRAQNAMIRPTGTTSTGHSGSTLWLCGRGLGRVKISKHSLSVLLVTRACVCVCV</sequence>
<protein>
    <submittedName>
        <fullName evidence="2">Putative secreted protein</fullName>
    </submittedName>
</protein>
<evidence type="ECO:0000313" key="2">
    <source>
        <dbReference type="EMBL" id="MBW73323.1"/>
    </source>
</evidence>
<feature type="chain" id="PRO_5014831176" evidence="1">
    <location>
        <begin position="18"/>
        <end position="102"/>
    </location>
</feature>
<dbReference type="EMBL" id="GGFL01009145">
    <property type="protein sequence ID" value="MBW73323.1"/>
    <property type="molecule type" value="Transcribed_RNA"/>
</dbReference>
<evidence type="ECO:0000256" key="1">
    <source>
        <dbReference type="SAM" id="SignalP"/>
    </source>
</evidence>
<organism evidence="2">
    <name type="scientific">Anopheles darlingi</name>
    <name type="common">Mosquito</name>
    <dbReference type="NCBI Taxonomy" id="43151"/>
    <lineage>
        <taxon>Eukaryota</taxon>
        <taxon>Metazoa</taxon>
        <taxon>Ecdysozoa</taxon>
        <taxon>Arthropoda</taxon>
        <taxon>Hexapoda</taxon>
        <taxon>Insecta</taxon>
        <taxon>Pterygota</taxon>
        <taxon>Neoptera</taxon>
        <taxon>Endopterygota</taxon>
        <taxon>Diptera</taxon>
        <taxon>Nematocera</taxon>
        <taxon>Culicoidea</taxon>
        <taxon>Culicidae</taxon>
        <taxon>Anophelinae</taxon>
        <taxon>Anopheles</taxon>
    </lineage>
</organism>
<reference evidence="2" key="1">
    <citation type="submission" date="2018-01" db="EMBL/GenBank/DDBJ databases">
        <title>An insight into the sialome of Amazonian anophelines.</title>
        <authorList>
            <person name="Ribeiro J.M."/>
            <person name="Scarpassa V."/>
            <person name="Calvo E."/>
        </authorList>
    </citation>
    <scope>NUCLEOTIDE SEQUENCE</scope>
</reference>
<name>A0A2M4D6Y4_ANODA</name>